<feature type="transmembrane region" description="Helical" evidence="1">
    <location>
        <begin position="228"/>
        <end position="249"/>
    </location>
</feature>
<sequence length="494" mass="53697">MKSFGKTLRQNCEQIRKNGAVLFVTFNAGISISANTYYEEEHILEEIHSTPAKPRKVGGFALKWSTGAISITSAAVYLTYIQYFCTNVVKMDTVLVGILIMASKIFDGITDVLVGFIVDKTHSKLGKGRPYNLSIVAVWGFMIALFSMPDMSQTWKAVYVVTGFTLITSVFSTLFLGSESVYLRRSTDDAQARTKILAISGAVGSLFIISLSIALPILVGLAQDTVRGWSIITTCLGIPLIAIGLIRFFTIKEKPDTVEEEKIARDTTVRESVSMLFRNKYIFLIGVVLLINSLSNNLTVMNTYYFKDIVGNINLASAVSAVALLSPLVVAFFPGLSKRLGTTGLVRIGMMCGVLSTVVRLIGKTNIPLLIVGNLLFTLSLLPMQALLNVFVIDCMQYTQYQSGKRIDGVVASVTNFCGKIGIALASGIIGVVMGKAGYDGSLAQQSASALNSIIFLYAILPGVLSLLSLLILHFYKLEKQMPKIREAIGEPPQ</sequence>
<dbReference type="Gene3D" id="1.20.1250.20">
    <property type="entry name" value="MFS general substrate transporter like domains"/>
    <property type="match status" value="1"/>
</dbReference>
<dbReference type="GO" id="GO:0005886">
    <property type="term" value="C:plasma membrane"/>
    <property type="evidence" value="ECO:0007669"/>
    <property type="project" value="TreeGrafter"/>
</dbReference>
<dbReference type="SUPFAM" id="SSF103473">
    <property type="entry name" value="MFS general substrate transporter"/>
    <property type="match status" value="1"/>
</dbReference>
<feature type="transmembrane region" description="Helical" evidence="1">
    <location>
        <begin position="454"/>
        <end position="476"/>
    </location>
</feature>
<keyword evidence="1" id="KW-1133">Transmembrane helix</keyword>
<organism evidence="2">
    <name type="scientific">bioreactor metagenome</name>
    <dbReference type="NCBI Taxonomy" id="1076179"/>
    <lineage>
        <taxon>unclassified sequences</taxon>
        <taxon>metagenomes</taxon>
        <taxon>ecological metagenomes</taxon>
    </lineage>
</organism>
<accession>A0A644WP93</accession>
<dbReference type="AlphaFoldDB" id="A0A644WP93"/>
<dbReference type="PANTHER" id="PTHR11328:SF24">
    <property type="entry name" value="MAJOR FACILITATOR SUPERFAMILY (MFS) PROFILE DOMAIN-CONTAINING PROTEIN"/>
    <property type="match status" value="1"/>
</dbReference>
<dbReference type="InterPro" id="IPR036259">
    <property type="entry name" value="MFS_trans_sf"/>
</dbReference>
<dbReference type="GO" id="GO:0008643">
    <property type="term" value="P:carbohydrate transport"/>
    <property type="evidence" value="ECO:0007669"/>
    <property type="project" value="InterPro"/>
</dbReference>
<keyword evidence="1" id="KW-0472">Membrane</keyword>
<name>A0A644WP93_9ZZZZ</name>
<feature type="transmembrane region" description="Helical" evidence="1">
    <location>
        <begin position="369"/>
        <end position="393"/>
    </location>
</feature>
<feature type="transmembrane region" description="Helical" evidence="1">
    <location>
        <begin position="154"/>
        <end position="176"/>
    </location>
</feature>
<dbReference type="Pfam" id="PF13347">
    <property type="entry name" value="MFS_2"/>
    <property type="match status" value="1"/>
</dbReference>
<dbReference type="InterPro" id="IPR039672">
    <property type="entry name" value="MFS_2"/>
</dbReference>
<dbReference type="EMBL" id="VSSQ01001121">
    <property type="protein sequence ID" value="MPM05321.1"/>
    <property type="molecule type" value="Genomic_DNA"/>
</dbReference>
<feature type="transmembrane region" description="Helical" evidence="1">
    <location>
        <begin position="414"/>
        <end position="434"/>
    </location>
</feature>
<feature type="transmembrane region" description="Helical" evidence="1">
    <location>
        <begin position="61"/>
        <end position="83"/>
    </location>
</feature>
<feature type="transmembrane region" description="Helical" evidence="1">
    <location>
        <begin position="196"/>
        <end position="222"/>
    </location>
</feature>
<dbReference type="PANTHER" id="PTHR11328">
    <property type="entry name" value="MAJOR FACILITATOR SUPERFAMILY DOMAIN-CONTAINING PROTEIN"/>
    <property type="match status" value="1"/>
</dbReference>
<reference evidence="2" key="1">
    <citation type="submission" date="2019-08" db="EMBL/GenBank/DDBJ databases">
        <authorList>
            <person name="Kucharzyk K."/>
            <person name="Murdoch R.W."/>
            <person name="Higgins S."/>
            <person name="Loffler F."/>
        </authorList>
    </citation>
    <scope>NUCLEOTIDE SEQUENCE</scope>
</reference>
<protein>
    <submittedName>
        <fullName evidence="2">Isoprimeverose transporter</fullName>
    </submittedName>
</protein>
<comment type="caution">
    <text evidence="2">The sequence shown here is derived from an EMBL/GenBank/DDBJ whole genome shotgun (WGS) entry which is preliminary data.</text>
</comment>
<gene>
    <name evidence="2" type="primary">xylP_2</name>
    <name evidence="2" type="ORF">SDC9_51609</name>
</gene>
<feature type="transmembrane region" description="Helical" evidence="1">
    <location>
        <begin position="95"/>
        <end position="118"/>
    </location>
</feature>
<feature type="transmembrane region" description="Helical" evidence="1">
    <location>
        <begin position="313"/>
        <end position="333"/>
    </location>
</feature>
<evidence type="ECO:0000313" key="2">
    <source>
        <dbReference type="EMBL" id="MPM05321.1"/>
    </source>
</evidence>
<feature type="transmembrane region" description="Helical" evidence="1">
    <location>
        <begin position="281"/>
        <end position="301"/>
    </location>
</feature>
<feature type="transmembrane region" description="Helical" evidence="1">
    <location>
        <begin position="345"/>
        <end position="363"/>
    </location>
</feature>
<dbReference type="GO" id="GO:0015293">
    <property type="term" value="F:symporter activity"/>
    <property type="evidence" value="ECO:0007669"/>
    <property type="project" value="InterPro"/>
</dbReference>
<keyword evidence="1" id="KW-0812">Transmembrane</keyword>
<feature type="transmembrane region" description="Helical" evidence="1">
    <location>
        <begin position="130"/>
        <end position="148"/>
    </location>
</feature>
<proteinExistence type="predicted"/>
<evidence type="ECO:0000256" key="1">
    <source>
        <dbReference type="SAM" id="Phobius"/>
    </source>
</evidence>